<name>A0A5Q2N563_9FIRM</name>
<organism evidence="2 3">
    <name type="scientific">Heliorestis convoluta</name>
    <dbReference type="NCBI Taxonomy" id="356322"/>
    <lineage>
        <taxon>Bacteria</taxon>
        <taxon>Bacillati</taxon>
        <taxon>Bacillota</taxon>
        <taxon>Clostridia</taxon>
        <taxon>Eubacteriales</taxon>
        <taxon>Heliobacteriaceae</taxon>
        <taxon>Heliorestis</taxon>
    </lineage>
</organism>
<dbReference type="InterPro" id="IPR050152">
    <property type="entry name" value="ChlB/BchB/BchZ"/>
</dbReference>
<evidence type="ECO:0000313" key="3">
    <source>
        <dbReference type="Proteomes" id="UP000366051"/>
    </source>
</evidence>
<dbReference type="OrthoDB" id="3199475at2"/>
<protein>
    <submittedName>
        <fullName evidence="2">Chlorophyllide reductase, subunit Z</fullName>
    </submittedName>
</protein>
<dbReference type="AlphaFoldDB" id="A0A5Q2N563"/>
<dbReference type="PANTHER" id="PTHR33712">
    <property type="entry name" value="LIGHT-INDEPENDENT PROTOCHLOROPHYLLIDE REDUCTASE SUBUNIT B"/>
    <property type="match status" value="1"/>
</dbReference>
<sequence>MQMMRDVDLANGYWGAIAVLAPMKGNFCLVIDGPIGCHYVPIDSALNYTDAIPYLQNVFATHILEKDVALDGTLHKLKKLCGELLERYDDIFILSCQESEIISSEGAMLEAEIEGRRVWYINTASLDVDDYQAREDTLLYLYNRVRPKLPPQESIQSTKPLVNIIGPTFGNFNAYADFAEIKRIVKSIGAEINVALPFECSLNDITRLDDGAVNIVMYKEYGEGLAKALGKPMLFGPIGIAATTEFIEELGRLLGLEKEAQAFIAEEKRTTLQGFWDVWRSPHQDIFRTSSFGVYTHRSYAEGLTTFLRDELGFEEAISAVKTDRWKSKKALDIEAALLENTPTLFFGSINEKVYITEHILSTRFIPAAHPMPIVCRSTGTPFMGYAGVMYLTQIVSNELFDILYSHIHIEYDTEKEKRRQERETARKEWEEELKGQSIAREVKWSEEALKHMDVVLKRVPFFVRVSASKMLKVESEKIAKEKFREYVLPEDVDVVFSRFKR</sequence>
<dbReference type="Pfam" id="PF00148">
    <property type="entry name" value="Oxidored_nitro"/>
    <property type="match status" value="1"/>
</dbReference>
<dbReference type="SUPFAM" id="SSF53807">
    <property type="entry name" value="Helical backbone' metal receptor"/>
    <property type="match status" value="1"/>
</dbReference>
<dbReference type="Proteomes" id="UP000366051">
    <property type="component" value="Chromosome"/>
</dbReference>
<dbReference type="Gene3D" id="3.40.50.1980">
    <property type="entry name" value="Nitrogenase molybdenum iron protein domain"/>
    <property type="match status" value="2"/>
</dbReference>
<evidence type="ECO:0000313" key="2">
    <source>
        <dbReference type="EMBL" id="QGG48766.1"/>
    </source>
</evidence>
<dbReference type="GO" id="GO:0016491">
    <property type="term" value="F:oxidoreductase activity"/>
    <property type="evidence" value="ECO:0007669"/>
    <property type="project" value="InterPro"/>
</dbReference>
<dbReference type="PANTHER" id="PTHR33712:SF7">
    <property type="entry name" value="LIGHT-INDEPENDENT PROTOCHLOROPHYLLIDE REDUCTASE SUBUNIT B"/>
    <property type="match status" value="1"/>
</dbReference>
<dbReference type="KEGG" id="hcv:FTV88_2673"/>
<dbReference type="EMBL" id="CP045875">
    <property type="protein sequence ID" value="QGG48766.1"/>
    <property type="molecule type" value="Genomic_DNA"/>
</dbReference>
<evidence type="ECO:0000259" key="1">
    <source>
        <dbReference type="Pfam" id="PF00148"/>
    </source>
</evidence>
<keyword evidence="3" id="KW-1185">Reference proteome</keyword>
<gene>
    <name evidence="2" type="primary">bchZ</name>
    <name evidence="2" type="ORF">FTV88_2673</name>
</gene>
<reference evidence="3" key="1">
    <citation type="submission" date="2019-11" db="EMBL/GenBank/DDBJ databases">
        <title>Genome sequence of Heliorestis convoluta strain HH, an alkaliphilic and minimalistic phototrophic bacterium from a soda lake in Egypt.</title>
        <authorList>
            <person name="Dewey E.D."/>
            <person name="Stokes L.M."/>
            <person name="Burchell B.M."/>
            <person name="Shaffer K.N."/>
            <person name="Huntington A.M."/>
            <person name="Baker J.M."/>
            <person name="Nadendla S."/>
            <person name="Giglio M.G."/>
            <person name="Touchman J.W."/>
            <person name="Blankenship R.E."/>
            <person name="Madigan M.T."/>
            <person name="Sattley W.M."/>
        </authorList>
    </citation>
    <scope>NUCLEOTIDE SEQUENCE [LARGE SCALE GENOMIC DNA]</scope>
    <source>
        <strain evidence="3">HH</strain>
    </source>
</reference>
<feature type="domain" description="Nitrogenase/oxidoreductase component 1" evidence="1">
    <location>
        <begin position="13"/>
        <end position="399"/>
    </location>
</feature>
<dbReference type="RefSeq" id="WP_153725876.1">
    <property type="nucleotide sequence ID" value="NZ_CP045875.1"/>
</dbReference>
<dbReference type="InterPro" id="IPR000510">
    <property type="entry name" value="Nase/OxRdtase_comp1"/>
</dbReference>
<proteinExistence type="predicted"/>
<accession>A0A5Q2N563</accession>